<protein>
    <submittedName>
        <fullName evidence="2">Uncharacterized protein</fullName>
    </submittedName>
</protein>
<dbReference type="EMBL" id="KN840474">
    <property type="protein sequence ID" value="KIP08822.1"/>
    <property type="molecule type" value="Genomic_DNA"/>
</dbReference>
<sequence>MPRPPSHTSALASPSAEHSTRGPSSYVAPSSVCWPKSPTFAPFILFLFTTSTTITITTNYSPARISQPIHSLSTCYRDPASLYADQPIPPTINLLRPHSIRLAFIFILLSTESASFRRRPSTTHPLIPNRLSSMPAPECGLQSTWRQDNKRTMLHASKDQQATTRYNEGLDTLRATTSRHTVHSGYHLLHTPALPSSRVSGPQLLRRPLTTTHETCINIQLDRRSQATLPDDSVPSTRCKLHPPATSLRSHDSRHDTSCCWALRPRLAC</sequence>
<name>A0A0C3SA29_PHLG1</name>
<evidence type="ECO:0000256" key="1">
    <source>
        <dbReference type="SAM" id="MobiDB-lite"/>
    </source>
</evidence>
<feature type="region of interest" description="Disordered" evidence="1">
    <location>
        <begin position="1"/>
        <end position="22"/>
    </location>
</feature>
<evidence type="ECO:0000313" key="3">
    <source>
        <dbReference type="Proteomes" id="UP000053257"/>
    </source>
</evidence>
<feature type="compositionally biased region" description="Polar residues" evidence="1">
    <location>
        <begin position="1"/>
        <end position="12"/>
    </location>
</feature>
<keyword evidence="3" id="KW-1185">Reference proteome</keyword>
<dbReference type="HOGENOM" id="CLU_1034828_0_0_1"/>
<dbReference type="AlphaFoldDB" id="A0A0C3SA29"/>
<accession>A0A0C3SA29</accession>
<evidence type="ECO:0000313" key="2">
    <source>
        <dbReference type="EMBL" id="KIP08822.1"/>
    </source>
</evidence>
<proteinExistence type="predicted"/>
<organism evidence="2 3">
    <name type="scientific">Phlebiopsis gigantea (strain 11061_1 CR5-6)</name>
    <name type="common">White-rot fungus</name>
    <name type="synonym">Peniophora gigantea</name>
    <dbReference type="NCBI Taxonomy" id="745531"/>
    <lineage>
        <taxon>Eukaryota</taxon>
        <taxon>Fungi</taxon>
        <taxon>Dikarya</taxon>
        <taxon>Basidiomycota</taxon>
        <taxon>Agaricomycotina</taxon>
        <taxon>Agaricomycetes</taxon>
        <taxon>Polyporales</taxon>
        <taxon>Phanerochaetaceae</taxon>
        <taxon>Phlebiopsis</taxon>
    </lineage>
</organism>
<dbReference type="Proteomes" id="UP000053257">
    <property type="component" value="Unassembled WGS sequence"/>
</dbReference>
<reference evidence="2 3" key="1">
    <citation type="journal article" date="2014" name="PLoS Genet.">
        <title>Analysis of the Phlebiopsis gigantea genome, transcriptome and secretome provides insight into its pioneer colonization strategies of wood.</title>
        <authorList>
            <person name="Hori C."/>
            <person name="Ishida T."/>
            <person name="Igarashi K."/>
            <person name="Samejima M."/>
            <person name="Suzuki H."/>
            <person name="Master E."/>
            <person name="Ferreira P."/>
            <person name="Ruiz-Duenas F.J."/>
            <person name="Held B."/>
            <person name="Canessa P."/>
            <person name="Larrondo L.F."/>
            <person name="Schmoll M."/>
            <person name="Druzhinina I.S."/>
            <person name="Kubicek C.P."/>
            <person name="Gaskell J.A."/>
            <person name="Kersten P."/>
            <person name="St John F."/>
            <person name="Glasner J."/>
            <person name="Sabat G."/>
            <person name="Splinter BonDurant S."/>
            <person name="Syed K."/>
            <person name="Yadav J."/>
            <person name="Mgbeahuruike A.C."/>
            <person name="Kovalchuk A."/>
            <person name="Asiegbu F.O."/>
            <person name="Lackner G."/>
            <person name="Hoffmeister D."/>
            <person name="Rencoret J."/>
            <person name="Gutierrez A."/>
            <person name="Sun H."/>
            <person name="Lindquist E."/>
            <person name="Barry K."/>
            <person name="Riley R."/>
            <person name="Grigoriev I.V."/>
            <person name="Henrissat B."/>
            <person name="Kues U."/>
            <person name="Berka R.M."/>
            <person name="Martinez A.T."/>
            <person name="Covert S.F."/>
            <person name="Blanchette R.A."/>
            <person name="Cullen D."/>
        </authorList>
    </citation>
    <scope>NUCLEOTIDE SEQUENCE [LARGE SCALE GENOMIC DNA]</scope>
    <source>
        <strain evidence="2 3">11061_1 CR5-6</strain>
    </source>
</reference>
<gene>
    <name evidence="2" type="ORF">PHLGIDRAFT_361481</name>
</gene>